<comment type="caution">
    <text evidence="1">The sequence shown here is derived from an EMBL/GenBank/DDBJ whole genome shotgun (WGS) entry which is preliminary data.</text>
</comment>
<protein>
    <recommendedName>
        <fullName evidence="3">DNA polymerase III beta sliding clamp central domain-containing protein</fullName>
    </recommendedName>
</protein>
<name>I0SA89_STRAP</name>
<dbReference type="Gene3D" id="3.10.150.10">
    <property type="entry name" value="DNA Polymerase III, subunit A, domain 2"/>
    <property type="match status" value="1"/>
</dbReference>
<dbReference type="Proteomes" id="UP000003245">
    <property type="component" value="Unassembled WGS sequence"/>
</dbReference>
<reference evidence="1 2" key="1">
    <citation type="submission" date="2012-01" db="EMBL/GenBank/DDBJ databases">
        <authorList>
            <person name="Harkins D.M."/>
            <person name="Madupu R."/>
            <person name="Durkin A.S."/>
            <person name="Torralba M."/>
            <person name="Methe B."/>
            <person name="Sutton G.G."/>
            <person name="Nelson K.E."/>
        </authorList>
    </citation>
    <scope>NUCLEOTIDE SEQUENCE [LARGE SCALE GENOMIC DNA]</scope>
    <source>
        <strain evidence="1 2">CCUG 39159</strain>
    </source>
</reference>
<evidence type="ECO:0000313" key="1">
    <source>
        <dbReference type="EMBL" id="EID20292.1"/>
    </source>
</evidence>
<gene>
    <name evidence="1" type="ORF">HMPREF1043_0091</name>
</gene>
<keyword evidence="2" id="KW-1185">Reference proteome</keyword>
<dbReference type="EMBL" id="AICP01000055">
    <property type="protein sequence ID" value="EID20292.1"/>
    <property type="molecule type" value="Genomic_DNA"/>
</dbReference>
<evidence type="ECO:0000313" key="2">
    <source>
        <dbReference type="Proteomes" id="UP000003245"/>
    </source>
</evidence>
<feature type="non-terminal residue" evidence="1">
    <location>
        <position position="144"/>
    </location>
</feature>
<dbReference type="RefSeq" id="WP_003037659.1">
    <property type="nucleotide sequence ID" value="NZ_AICP01000055.1"/>
</dbReference>
<evidence type="ECO:0008006" key="3">
    <source>
        <dbReference type="Google" id="ProtNLM"/>
    </source>
</evidence>
<sequence>MFQFTAQALYRALDVAGMPALKATHDARPALHHVQGVFTDQGLIFTATDRYHAVRTVAAYEGEAPTHGQGAPEVLIHREGLKRLLPMLKAAKAAPTTVEADADAVVFTVGGQSMRLENAAGDGMDFPRVEALFRLHQNATHPPQ</sequence>
<proteinExistence type="predicted"/>
<organism evidence="1 2">
    <name type="scientific">Streptococcus anginosus subsp. whileyi CCUG 39159</name>
    <dbReference type="NCBI Taxonomy" id="1095729"/>
    <lineage>
        <taxon>Bacteria</taxon>
        <taxon>Bacillati</taxon>
        <taxon>Bacillota</taxon>
        <taxon>Bacilli</taxon>
        <taxon>Lactobacillales</taxon>
        <taxon>Streptococcaceae</taxon>
        <taxon>Streptococcus</taxon>
        <taxon>Streptococcus anginosus group</taxon>
    </lineage>
</organism>
<accession>I0SA89</accession>
<dbReference type="AlphaFoldDB" id="I0SA89"/>